<keyword evidence="2" id="KW-1185">Reference proteome</keyword>
<dbReference type="Proteomes" id="UP000277579">
    <property type="component" value="Unassembled WGS sequence"/>
</dbReference>
<dbReference type="AlphaFoldDB" id="A0A495ML75"/>
<evidence type="ECO:0000313" key="2">
    <source>
        <dbReference type="Proteomes" id="UP000277579"/>
    </source>
</evidence>
<sequence>MSLENMFRDCTSLDSQKTKTPTYIGVFLSLVDILNRKKAKTNPITNKRRIPLSIGRPIGVGPVGGGGAGGSLSAKQLATENRTTARFIIVFGTILIGCKSK</sequence>
<comment type="caution">
    <text evidence="1">The sequence shown here is derived from an EMBL/GenBank/DDBJ whole genome shotgun (WGS) entry which is preliminary data.</text>
</comment>
<proteinExistence type="predicted"/>
<dbReference type="EMBL" id="RBLC01000001">
    <property type="protein sequence ID" value="RKS26130.1"/>
    <property type="molecule type" value="Genomic_DNA"/>
</dbReference>
<evidence type="ECO:0000313" key="1">
    <source>
        <dbReference type="EMBL" id="RKS26130.1"/>
    </source>
</evidence>
<dbReference type="OrthoDB" id="9981650at2"/>
<reference evidence="1 2" key="1">
    <citation type="submission" date="2018-10" db="EMBL/GenBank/DDBJ databases">
        <title>Genomic Encyclopedia of Archaeal and Bacterial Type Strains, Phase II (KMG-II): from individual species to whole genera.</title>
        <authorList>
            <person name="Goeker M."/>
        </authorList>
    </citation>
    <scope>NUCLEOTIDE SEQUENCE [LARGE SCALE GENOMIC DNA]</scope>
    <source>
        <strain evidence="1 2">DSM 29537</strain>
    </source>
</reference>
<accession>A0A495ML75</accession>
<gene>
    <name evidence="1" type="ORF">CLV94_1184</name>
</gene>
<organism evidence="1 2">
    <name type="scientific">Flavobacterium endophyticum</name>
    <dbReference type="NCBI Taxonomy" id="1540163"/>
    <lineage>
        <taxon>Bacteria</taxon>
        <taxon>Pseudomonadati</taxon>
        <taxon>Bacteroidota</taxon>
        <taxon>Flavobacteriia</taxon>
        <taxon>Flavobacteriales</taxon>
        <taxon>Flavobacteriaceae</taxon>
        <taxon>Flavobacterium</taxon>
    </lineage>
</organism>
<protein>
    <submittedName>
        <fullName evidence="1">Uncharacterized protein</fullName>
    </submittedName>
</protein>
<name>A0A495ML75_9FLAO</name>
<dbReference type="RefSeq" id="WP_147406585.1">
    <property type="nucleotide sequence ID" value="NZ_RBLC01000001.1"/>
</dbReference>